<reference evidence="1" key="1">
    <citation type="journal article" date="2023" name="G3 (Bethesda)">
        <title>A reference genome for the long-term kleptoplast-retaining sea slug Elysia crispata morphotype clarki.</title>
        <authorList>
            <person name="Eastman K.E."/>
            <person name="Pendleton A.L."/>
            <person name="Shaikh M.A."/>
            <person name="Suttiyut T."/>
            <person name="Ogas R."/>
            <person name="Tomko P."/>
            <person name="Gavelis G."/>
            <person name="Widhalm J.R."/>
            <person name="Wisecaver J.H."/>
        </authorList>
    </citation>
    <scope>NUCLEOTIDE SEQUENCE</scope>
    <source>
        <strain evidence="1">ECLA1</strain>
    </source>
</reference>
<gene>
    <name evidence="1" type="ORF">RRG08_020498</name>
</gene>
<name>A0AAE1DGK2_9GAST</name>
<accession>A0AAE1DGK2</accession>
<protein>
    <submittedName>
        <fullName evidence="1">Uncharacterized protein</fullName>
    </submittedName>
</protein>
<sequence length="91" mass="10460">MACFGYHLSCFSAAAAVESGWREQFCCPCEKERKKKHLKDKGVNIRSFRDDRARNQMARGGEPENADVEDERELPAFLDDWEICGPGAKWY</sequence>
<comment type="caution">
    <text evidence="1">The sequence shown here is derived from an EMBL/GenBank/DDBJ whole genome shotgun (WGS) entry which is preliminary data.</text>
</comment>
<dbReference type="Proteomes" id="UP001283361">
    <property type="component" value="Unassembled WGS sequence"/>
</dbReference>
<evidence type="ECO:0000313" key="2">
    <source>
        <dbReference type="Proteomes" id="UP001283361"/>
    </source>
</evidence>
<keyword evidence="2" id="KW-1185">Reference proteome</keyword>
<proteinExistence type="predicted"/>
<dbReference type="AlphaFoldDB" id="A0AAE1DGK2"/>
<evidence type="ECO:0000313" key="1">
    <source>
        <dbReference type="EMBL" id="KAK3768990.1"/>
    </source>
</evidence>
<dbReference type="EMBL" id="JAWDGP010003986">
    <property type="protein sequence ID" value="KAK3768990.1"/>
    <property type="molecule type" value="Genomic_DNA"/>
</dbReference>
<organism evidence="1 2">
    <name type="scientific">Elysia crispata</name>
    <name type="common">lettuce slug</name>
    <dbReference type="NCBI Taxonomy" id="231223"/>
    <lineage>
        <taxon>Eukaryota</taxon>
        <taxon>Metazoa</taxon>
        <taxon>Spiralia</taxon>
        <taxon>Lophotrochozoa</taxon>
        <taxon>Mollusca</taxon>
        <taxon>Gastropoda</taxon>
        <taxon>Heterobranchia</taxon>
        <taxon>Euthyneura</taxon>
        <taxon>Panpulmonata</taxon>
        <taxon>Sacoglossa</taxon>
        <taxon>Placobranchoidea</taxon>
        <taxon>Plakobranchidae</taxon>
        <taxon>Elysia</taxon>
    </lineage>
</organism>